<name>A0AAP0H5I6_9ASTR</name>
<evidence type="ECO:0000313" key="3">
    <source>
        <dbReference type="EMBL" id="KAK9072886.1"/>
    </source>
</evidence>
<dbReference type="InterPro" id="IPR016140">
    <property type="entry name" value="Bifunc_inhib/LTP/seed_store"/>
</dbReference>
<dbReference type="InterPro" id="IPR027923">
    <property type="entry name" value="Hydrophob_seed_dom"/>
</dbReference>
<dbReference type="InterPro" id="IPR036312">
    <property type="entry name" value="Bifun_inhib/LTP/seed_sf"/>
</dbReference>
<dbReference type="CDD" id="cd01958">
    <property type="entry name" value="HPS_like"/>
    <property type="match status" value="1"/>
</dbReference>
<dbReference type="Proteomes" id="UP001408789">
    <property type="component" value="Unassembled WGS sequence"/>
</dbReference>
<dbReference type="SMART" id="SM00499">
    <property type="entry name" value="AAI"/>
    <property type="match status" value="1"/>
</dbReference>
<feature type="chain" id="PRO_5042932340" description="Bifunctional inhibitor/plant lipid transfer protein/seed storage helical domain-containing protein" evidence="1">
    <location>
        <begin position="23"/>
        <end position="114"/>
    </location>
</feature>
<organism evidence="3 4">
    <name type="scientific">Deinandra increscens subsp. villosa</name>
    <dbReference type="NCBI Taxonomy" id="3103831"/>
    <lineage>
        <taxon>Eukaryota</taxon>
        <taxon>Viridiplantae</taxon>
        <taxon>Streptophyta</taxon>
        <taxon>Embryophyta</taxon>
        <taxon>Tracheophyta</taxon>
        <taxon>Spermatophyta</taxon>
        <taxon>Magnoliopsida</taxon>
        <taxon>eudicotyledons</taxon>
        <taxon>Gunneridae</taxon>
        <taxon>Pentapetalae</taxon>
        <taxon>asterids</taxon>
        <taxon>campanulids</taxon>
        <taxon>Asterales</taxon>
        <taxon>Asteraceae</taxon>
        <taxon>Asteroideae</taxon>
        <taxon>Heliantheae alliance</taxon>
        <taxon>Madieae</taxon>
        <taxon>Madiinae</taxon>
        <taxon>Deinandra</taxon>
    </lineage>
</organism>
<feature type="signal peptide" evidence="1">
    <location>
        <begin position="1"/>
        <end position="22"/>
    </location>
</feature>
<evidence type="ECO:0000259" key="2">
    <source>
        <dbReference type="SMART" id="SM00499"/>
    </source>
</evidence>
<dbReference type="Gene3D" id="1.10.110.10">
    <property type="entry name" value="Plant lipid-transfer and hydrophobic proteins"/>
    <property type="match status" value="1"/>
</dbReference>
<dbReference type="SUPFAM" id="SSF47699">
    <property type="entry name" value="Bifunctional inhibitor/lipid-transfer protein/seed storage 2S albumin"/>
    <property type="match status" value="1"/>
</dbReference>
<proteinExistence type="predicted"/>
<evidence type="ECO:0000256" key="1">
    <source>
        <dbReference type="SAM" id="SignalP"/>
    </source>
</evidence>
<keyword evidence="1" id="KW-0732">Signal</keyword>
<dbReference type="PANTHER" id="PTHR31731">
    <property type="match status" value="1"/>
</dbReference>
<dbReference type="InterPro" id="IPR051636">
    <property type="entry name" value="Plant_LTP/defense-related"/>
</dbReference>
<accession>A0AAP0H5I6</accession>
<gene>
    <name evidence="3" type="ORF">SSX86_009321</name>
</gene>
<feature type="domain" description="Bifunctional inhibitor/plant lipid transfer protein/seed storage helical" evidence="2">
    <location>
        <begin position="31"/>
        <end position="114"/>
    </location>
</feature>
<protein>
    <recommendedName>
        <fullName evidence="2">Bifunctional inhibitor/plant lipid transfer protein/seed storage helical domain-containing protein</fullName>
    </recommendedName>
</protein>
<evidence type="ECO:0000313" key="4">
    <source>
        <dbReference type="Proteomes" id="UP001408789"/>
    </source>
</evidence>
<dbReference type="EMBL" id="JBCNJP010000010">
    <property type="protein sequence ID" value="KAK9072886.1"/>
    <property type="molecule type" value="Genomic_DNA"/>
</dbReference>
<sequence length="114" mass="11706">MALRTTALLLTLNLVFFSLVSADPLPGPTTCSVDGLKFGACAGVLNNWLNGVVVGTPPTLPCCGLFFGLVNFEAATCACRAIKANLLGVNLDASASLSLLLNNCGKEVPSGFQC</sequence>
<dbReference type="Pfam" id="PF14547">
    <property type="entry name" value="Hydrophob_seed"/>
    <property type="match status" value="1"/>
</dbReference>
<comment type="caution">
    <text evidence="3">The sequence shown here is derived from an EMBL/GenBank/DDBJ whole genome shotgun (WGS) entry which is preliminary data.</text>
</comment>
<reference evidence="3 4" key="1">
    <citation type="submission" date="2024-04" db="EMBL/GenBank/DDBJ databases">
        <title>The reference genome of an endangered Asteraceae, Deinandra increscens subsp. villosa, native to the Central Coast of California.</title>
        <authorList>
            <person name="Guilliams M."/>
            <person name="Hasenstab-Lehman K."/>
            <person name="Meyer R."/>
            <person name="Mcevoy S."/>
        </authorList>
    </citation>
    <scope>NUCLEOTIDE SEQUENCE [LARGE SCALE GENOMIC DNA]</scope>
    <source>
        <tissue evidence="3">Leaf</tissue>
    </source>
</reference>
<keyword evidence="4" id="KW-1185">Reference proteome</keyword>
<dbReference type="AlphaFoldDB" id="A0AAP0H5I6"/>